<accession>A0A0D0C5T9</accession>
<dbReference type="Pfam" id="PF20236">
    <property type="entry name" value="DUF6593"/>
    <property type="match status" value="1"/>
</dbReference>
<dbReference type="AlphaFoldDB" id="A0A0D0C5T9"/>
<dbReference type="Proteomes" id="UP000053593">
    <property type="component" value="Unassembled WGS sequence"/>
</dbReference>
<evidence type="ECO:0000256" key="1">
    <source>
        <dbReference type="SAM" id="MobiDB-lite"/>
    </source>
</evidence>
<gene>
    <name evidence="3" type="ORF">GYMLUDRAFT_100498</name>
</gene>
<evidence type="ECO:0000313" key="3">
    <source>
        <dbReference type="EMBL" id="KIK53227.1"/>
    </source>
</evidence>
<dbReference type="HOGENOM" id="CLU_084280_4_1_1"/>
<proteinExistence type="predicted"/>
<reference evidence="3 4" key="1">
    <citation type="submission" date="2014-04" db="EMBL/GenBank/DDBJ databases">
        <title>Evolutionary Origins and Diversification of the Mycorrhizal Mutualists.</title>
        <authorList>
            <consortium name="DOE Joint Genome Institute"/>
            <consortium name="Mycorrhizal Genomics Consortium"/>
            <person name="Kohler A."/>
            <person name="Kuo A."/>
            <person name="Nagy L.G."/>
            <person name="Floudas D."/>
            <person name="Copeland A."/>
            <person name="Barry K.W."/>
            <person name="Cichocki N."/>
            <person name="Veneault-Fourrey C."/>
            <person name="LaButti K."/>
            <person name="Lindquist E.A."/>
            <person name="Lipzen A."/>
            <person name="Lundell T."/>
            <person name="Morin E."/>
            <person name="Murat C."/>
            <person name="Riley R."/>
            <person name="Ohm R."/>
            <person name="Sun H."/>
            <person name="Tunlid A."/>
            <person name="Henrissat B."/>
            <person name="Grigoriev I.V."/>
            <person name="Hibbett D.S."/>
            <person name="Martin F."/>
        </authorList>
    </citation>
    <scope>NUCLEOTIDE SEQUENCE [LARGE SCALE GENOMIC DNA]</scope>
    <source>
        <strain evidence="3 4">FD-317 M1</strain>
    </source>
</reference>
<dbReference type="OrthoDB" id="3360976at2759"/>
<organism evidence="3 4">
    <name type="scientific">Collybiopsis luxurians FD-317 M1</name>
    <dbReference type="NCBI Taxonomy" id="944289"/>
    <lineage>
        <taxon>Eukaryota</taxon>
        <taxon>Fungi</taxon>
        <taxon>Dikarya</taxon>
        <taxon>Basidiomycota</taxon>
        <taxon>Agaricomycotina</taxon>
        <taxon>Agaricomycetes</taxon>
        <taxon>Agaricomycetidae</taxon>
        <taxon>Agaricales</taxon>
        <taxon>Marasmiineae</taxon>
        <taxon>Omphalotaceae</taxon>
        <taxon>Collybiopsis</taxon>
        <taxon>Collybiopsis luxurians</taxon>
    </lineage>
</organism>
<feature type="region of interest" description="Disordered" evidence="1">
    <location>
        <begin position="45"/>
        <end position="130"/>
    </location>
</feature>
<evidence type="ECO:0000313" key="4">
    <source>
        <dbReference type="Proteomes" id="UP000053593"/>
    </source>
</evidence>
<keyword evidence="4" id="KW-1185">Reference proteome</keyword>
<name>A0A0D0C5T9_9AGAR</name>
<dbReference type="EMBL" id="KN834832">
    <property type="protein sequence ID" value="KIK53227.1"/>
    <property type="molecule type" value="Genomic_DNA"/>
</dbReference>
<feature type="domain" description="DUF6593" evidence="2">
    <location>
        <begin position="129"/>
        <end position="253"/>
    </location>
</feature>
<feature type="compositionally biased region" description="Acidic residues" evidence="1">
    <location>
        <begin position="67"/>
        <end position="81"/>
    </location>
</feature>
<dbReference type="InterPro" id="IPR046528">
    <property type="entry name" value="DUF6593"/>
</dbReference>
<feature type="compositionally biased region" description="Low complexity" evidence="1">
    <location>
        <begin position="82"/>
        <end position="104"/>
    </location>
</feature>
<protein>
    <recommendedName>
        <fullName evidence="2">DUF6593 domain-containing protein</fullName>
    </recommendedName>
</protein>
<sequence length="256" mass="28762">MSVKLYMTSTTIEPIKDSTYFDEQGHTVYKVHTPFGFSRTTTITKAIHDDPDGGTAAPAPNILPAPDTDDAADDSSSEEEVTSPISQSSSKRGRSASADAKSPRSPSPEEESTSPSTSSPPMPRRLSSGTRTNFMYLAQIEWRKFKSTKFRFATGRYSGTEVQVKDFFKKGAWGNRGHNRVFTGEDGREYKWVLARHRSELYSNDDSNTPLAIYHKKNPFKKESARNLEIFPAGQHMIDEIVVTFTYIEVMRKARE</sequence>
<evidence type="ECO:0000259" key="2">
    <source>
        <dbReference type="Pfam" id="PF20236"/>
    </source>
</evidence>